<dbReference type="GO" id="GO:0003964">
    <property type="term" value="F:RNA-directed DNA polymerase activity"/>
    <property type="evidence" value="ECO:0007669"/>
    <property type="project" value="UniProtKB-EC"/>
</dbReference>
<feature type="domain" description="Integrase catalytic" evidence="6">
    <location>
        <begin position="161"/>
        <end position="293"/>
    </location>
</feature>
<evidence type="ECO:0000256" key="2">
    <source>
        <dbReference type="ARBA" id="ARBA00022670"/>
    </source>
</evidence>
<comment type="caution">
    <text evidence="7">The sequence shown here is derived from an EMBL/GenBank/DDBJ whole genome shotgun (WGS) entry which is preliminary data.</text>
</comment>
<keyword evidence="1" id="KW-0815">Transposition</keyword>
<dbReference type="InterPro" id="IPR012337">
    <property type="entry name" value="RNaseH-like_sf"/>
</dbReference>
<dbReference type="GO" id="GO:0006508">
    <property type="term" value="P:proteolysis"/>
    <property type="evidence" value="ECO:0007669"/>
    <property type="project" value="UniProtKB-KW"/>
</dbReference>
<name>A0A1V6UT90_PENNA</name>
<comment type="catalytic activity">
    <reaction evidence="5">
        <text>DNA(n) + a 2'-deoxyribonucleoside 5'-triphosphate = DNA(n+1) + diphosphate</text>
        <dbReference type="Rhea" id="RHEA:22508"/>
        <dbReference type="Rhea" id="RHEA-COMP:17339"/>
        <dbReference type="Rhea" id="RHEA-COMP:17340"/>
        <dbReference type="ChEBI" id="CHEBI:33019"/>
        <dbReference type="ChEBI" id="CHEBI:61560"/>
        <dbReference type="ChEBI" id="CHEBI:173112"/>
        <dbReference type="EC" id="2.7.7.7"/>
    </reaction>
</comment>
<keyword evidence="8" id="KW-1185">Reference proteome</keyword>
<dbReference type="Pfam" id="PF22936">
    <property type="entry name" value="Pol_BBD"/>
    <property type="match status" value="1"/>
</dbReference>
<protein>
    <recommendedName>
        <fullName evidence="6">Integrase catalytic domain-containing protein</fullName>
    </recommendedName>
</protein>
<evidence type="ECO:0000313" key="8">
    <source>
        <dbReference type="Proteomes" id="UP000191691"/>
    </source>
</evidence>
<dbReference type="AlphaFoldDB" id="A0A1V6UT90"/>
<dbReference type="PROSITE" id="PS50994">
    <property type="entry name" value="INTEGRASE"/>
    <property type="match status" value="1"/>
</dbReference>
<evidence type="ECO:0000256" key="4">
    <source>
        <dbReference type="ARBA" id="ARBA00048173"/>
    </source>
</evidence>
<dbReference type="GO" id="GO:0015074">
    <property type="term" value="P:DNA integration"/>
    <property type="evidence" value="ECO:0007669"/>
    <property type="project" value="InterPro"/>
</dbReference>
<dbReference type="InterPro" id="IPR036397">
    <property type="entry name" value="RNaseH_sf"/>
</dbReference>
<feature type="non-terminal residue" evidence="7">
    <location>
        <position position="1"/>
    </location>
</feature>
<dbReference type="SUPFAM" id="SSF53098">
    <property type="entry name" value="Ribonuclease H-like"/>
    <property type="match status" value="1"/>
</dbReference>
<keyword evidence="2" id="KW-0645">Protease</keyword>
<dbReference type="PANTHER" id="PTHR42648">
    <property type="entry name" value="TRANSPOSASE, PUTATIVE-RELATED"/>
    <property type="match status" value="1"/>
</dbReference>
<evidence type="ECO:0000259" key="6">
    <source>
        <dbReference type="PROSITE" id="PS50994"/>
    </source>
</evidence>
<dbReference type="PANTHER" id="PTHR42648:SF26">
    <property type="entry name" value="INTEGRASE CATALYTIC DOMAIN-CONTAINING PROTEIN"/>
    <property type="match status" value="1"/>
</dbReference>
<dbReference type="GO" id="GO:0005634">
    <property type="term" value="C:nucleus"/>
    <property type="evidence" value="ECO:0007669"/>
    <property type="project" value="UniProtKB-ARBA"/>
</dbReference>
<dbReference type="STRING" id="60175.A0A1V6UT90"/>
<dbReference type="Gene3D" id="3.30.420.10">
    <property type="entry name" value="Ribonuclease H-like superfamily/Ribonuclease H"/>
    <property type="match status" value="1"/>
</dbReference>
<sequence length="293" mass="33228">WMLDSGCSAHMTPCKSVFHKYTTHKLPIHLATGEVFYAEGYGEVIIDLATFDGDQSPSGHDQSLYDHEASRAVTTFYKDYAEIKAVSTGEIKAYATMQNNQYWLHTYNGSIAHLCRLARVKKTQDHVEGLQIKKGTVLTRPCAPCVQGKGHALPFGKNKSIRTKPGDLIHIDIWGPCSIASYGGYNYYVTFTDDASRFCWVFLLKHKSELLDKFIQIEQWLQTQLNLTIKRVAGDNAGEHEPLRDYLLSKGKVWDPVPPYCPRLNGIPEVKNKHLVEPLVSIMSEHEIPKYLW</sequence>
<gene>
    <name evidence="7" type="ORF">PENNAL_c0722G11228</name>
</gene>
<organism evidence="7 8">
    <name type="scientific">Penicillium nalgiovense</name>
    <dbReference type="NCBI Taxonomy" id="60175"/>
    <lineage>
        <taxon>Eukaryota</taxon>
        <taxon>Fungi</taxon>
        <taxon>Dikarya</taxon>
        <taxon>Ascomycota</taxon>
        <taxon>Pezizomycotina</taxon>
        <taxon>Eurotiomycetes</taxon>
        <taxon>Eurotiomycetidae</taxon>
        <taxon>Eurotiales</taxon>
        <taxon>Aspergillaceae</taxon>
        <taxon>Penicillium</taxon>
    </lineage>
</organism>
<dbReference type="InterPro" id="IPR054722">
    <property type="entry name" value="PolX-like_BBD"/>
</dbReference>
<dbReference type="GO" id="GO:0003887">
    <property type="term" value="F:DNA-directed DNA polymerase activity"/>
    <property type="evidence" value="ECO:0007669"/>
    <property type="project" value="UniProtKB-EC"/>
</dbReference>
<accession>A0A1V6UT90</accession>
<reference evidence="8" key="1">
    <citation type="journal article" date="2017" name="Nat. Microbiol.">
        <title>Global analysis of biosynthetic gene clusters reveals vast potential of secondary metabolite production in Penicillium species.</title>
        <authorList>
            <person name="Nielsen J.C."/>
            <person name="Grijseels S."/>
            <person name="Prigent S."/>
            <person name="Ji B."/>
            <person name="Dainat J."/>
            <person name="Nielsen K.F."/>
            <person name="Frisvad J.C."/>
            <person name="Workman M."/>
            <person name="Nielsen J."/>
        </authorList>
    </citation>
    <scope>NUCLEOTIDE SEQUENCE [LARGE SCALE GENOMIC DNA]</scope>
    <source>
        <strain evidence="8">IBT 13039</strain>
    </source>
</reference>
<keyword evidence="2" id="KW-0378">Hydrolase</keyword>
<dbReference type="GO" id="GO:0003723">
    <property type="term" value="F:RNA binding"/>
    <property type="evidence" value="ECO:0007669"/>
    <property type="project" value="UniProtKB-KW"/>
</dbReference>
<evidence type="ECO:0000256" key="1">
    <source>
        <dbReference type="ARBA" id="ARBA00022578"/>
    </source>
</evidence>
<dbReference type="EMBL" id="MOOB01000722">
    <property type="protein sequence ID" value="OQE41636.1"/>
    <property type="molecule type" value="Genomic_DNA"/>
</dbReference>
<dbReference type="GO" id="GO:0008233">
    <property type="term" value="F:peptidase activity"/>
    <property type="evidence" value="ECO:0007669"/>
    <property type="project" value="UniProtKB-KW"/>
</dbReference>
<feature type="non-terminal residue" evidence="7">
    <location>
        <position position="293"/>
    </location>
</feature>
<comment type="catalytic activity">
    <reaction evidence="4">
        <text>DNA(n) + a 2'-deoxyribonucleoside 5'-triphosphate = DNA(n+1) + diphosphate</text>
        <dbReference type="Rhea" id="RHEA:22508"/>
        <dbReference type="Rhea" id="RHEA-COMP:17339"/>
        <dbReference type="Rhea" id="RHEA-COMP:17340"/>
        <dbReference type="ChEBI" id="CHEBI:33019"/>
        <dbReference type="ChEBI" id="CHEBI:61560"/>
        <dbReference type="ChEBI" id="CHEBI:173112"/>
        <dbReference type="EC" id="2.7.7.49"/>
    </reaction>
</comment>
<keyword evidence="3" id="KW-0694">RNA-binding</keyword>
<dbReference type="Proteomes" id="UP000191691">
    <property type="component" value="Unassembled WGS sequence"/>
</dbReference>
<dbReference type="GO" id="GO:0032196">
    <property type="term" value="P:transposition"/>
    <property type="evidence" value="ECO:0007669"/>
    <property type="project" value="UniProtKB-KW"/>
</dbReference>
<dbReference type="InterPro" id="IPR001584">
    <property type="entry name" value="Integrase_cat-core"/>
</dbReference>
<evidence type="ECO:0000256" key="3">
    <source>
        <dbReference type="ARBA" id="ARBA00022884"/>
    </source>
</evidence>
<proteinExistence type="predicted"/>
<evidence type="ECO:0000313" key="7">
    <source>
        <dbReference type="EMBL" id="OQE41636.1"/>
    </source>
</evidence>
<evidence type="ECO:0000256" key="5">
    <source>
        <dbReference type="ARBA" id="ARBA00049244"/>
    </source>
</evidence>
<dbReference type="InterPro" id="IPR039537">
    <property type="entry name" value="Retrotran_Ty1/copia-like"/>
</dbReference>